<evidence type="ECO:0000256" key="1">
    <source>
        <dbReference type="SAM" id="MobiDB-lite"/>
    </source>
</evidence>
<organism evidence="2 3">
    <name type="scientific">Hyaloscypha hepaticicola</name>
    <dbReference type="NCBI Taxonomy" id="2082293"/>
    <lineage>
        <taxon>Eukaryota</taxon>
        <taxon>Fungi</taxon>
        <taxon>Dikarya</taxon>
        <taxon>Ascomycota</taxon>
        <taxon>Pezizomycotina</taxon>
        <taxon>Leotiomycetes</taxon>
        <taxon>Helotiales</taxon>
        <taxon>Hyaloscyphaceae</taxon>
        <taxon>Hyaloscypha</taxon>
    </lineage>
</organism>
<feature type="region of interest" description="Disordered" evidence="1">
    <location>
        <begin position="1"/>
        <end position="69"/>
    </location>
</feature>
<protein>
    <submittedName>
        <fullName evidence="2">Uncharacterized protein</fullName>
    </submittedName>
</protein>
<dbReference type="OrthoDB" id="3564274at2759"/>
<dbReference type="Proteomes" id="UP000235672">
    <property type="component" value="Unassembled WGS sequence"/>
</dbReference>
<evidence type="ECO:0000313" key="2">
    <source>
        <dbReference type="EMBL" id="PMD18975.1"/>
    </source>
</evidence>
<accession>A0A2J6PY74</accession>
<feature type="compositionally biased region" description="Gly residues" evidence="1">
    <location>
        <begin position="49"/>
        <end position="68"/>
    </location>
</feature>
<evidence type="ECO:0000313" key="3">
    <source>
        <dbReference type="Proteomes" id="UP000235672"/>
    </source>
</evidence>
<sequence>MSMFSDRSSHYHPINGVHSRSGLGGRSHGLGGLGGSGGRFDGMMLGGRPSLGGRHGSGRSGRIGFGREGGVRLDDTPLLRRRQGSMSELMDGMRELNLGGDRLRGDRLGGDRLGGDRLGGDRLGGDRRSLLLGRSPLGSRESLLFGGRSPFEDDLLGGLGGRRGPLLGRGMGMSGLGSRERLRSPRAELLGGGLLGRGSQLGSSRASSIFDLHALDRPRMPYGPLDASLHNYRQPYVEDYLSEIDPEELLMLQEMDLRGVFFWDEPHDDRLW</sequence>
<dbReference type="EMBL" id="KZ613491">
    <property type="protein sequence ID" value="PMD18975.1"/>
    <property type="molecule type" value="Genomic_DNA"/>
</dbReference>
<gene>
    <name evidence="2" type="ORF">NA56DRAFT_660856</name>
</gene>
<proteinExistence type="predicted"/>
<feature type="compositionally biased region" description="Gly residues" evidence="1">
    <location>
        <begin position="22"/>
        <end position="40"/>
    </location>
</feature>
<dbReference type="AlphaFoldDB" id="A0A2J6PY74"/>
<keyword evidence="3" id="KW-1185">Reference proteome</keyword>
<reference evidence="2 3" key="1">
    <citation type="submission" date="2016-05" db="EMBL/GenBank/DDBJ databases">
        <title>A degradative enzymes factory behind the ericoid mycorrhizal symbiosis.</title>
        <authorList>
            <consortium name="DOE Joint Genome Institute"/>
            <person name="Martino E."/>
            <person name="Morin E."/>
            <person name="Grelet G."/>
            <person name="Kuo A."/>
            <person name="Kohler A."/>
            <person name="Daghino S."/>
            <person name="Barry K."/>
            <person name="Choi C."/>
            <person name="Cichocki N."/>
            <person name="Clum A."/>
            <person name="Copeland A."/>
            <person name="Hainaut M."/>
            <person name="Haridas S."/>
            <person name="Labutti K."/>
            <person name="Lindquist E."/>
            <person name="Lipzen A."/>
            <person name="Khouja H.-R."/>
            <person name="Murat C."/>
            <person name="Ohm R."/>
            <person name="Olson A."/>
            <person name="Spatafora J."/>
            <person name="Veneault-Fourrey C."/>
            <person name="Henrissat B."/>
            <person name="Grigoriev I."/>
            <person name="Martin F."/>
            <person name="Perotto S."/>
        </authorList>
    </citation>
    <scope>NUCLEOTIDE SEQUENCE [LARGE SCALE GENOMIC DNA]</scope>
    <source>
        <strain evidence="2 3">UAMH 7357</strain>
    </source>
</reference>
<name>A0A2J6PY74_9HELO</name>